<dbReference type="InterPro" id="IPR001478">
    <property type="entry name" value="PDZ"/>
</dbReference>
<organism evidence="5 6">
    <name type="scientific">Candidatus Lloydbacteria bacterium RIFCSPHIGHO2_02_FULL_51_22</name>
    <dbReference type="NCBI Taxonomy" id="1798663"/>
    <lineage>
        <taxon>Bacteria</taxon>
        <taxon>Candidatus Lloydiibacteriota</taxon>
    </lineage>
</organism>
<proteinExistence type="inferred from homology"/>
<comment type="similarity">
    <text evidence="1">Belongs to the peptidase S1C family.</text>
</comment>
<dbReference type="SUPFAM" id="SSF50156">
    <property type="entry name" value="PDZ domain-like"/>
    <property type="match status" value="1"/>
</dbReference>
<evidence type="ECO:0000256" key="1">
    <source>
        <dbReference type="ARBA" id="ARBA00010541"/>
    </source>
</evidence>
<dbReference type="Pfam" id="PF13365">
    <property type="entry name" value="Trypsin_2"/>
    <property type="match status" value="1"/>
</dbReference>
<dbReference type="Proteomes" id="UP000178099">
    <property type="component" value="Unassembled WGS sequence"/>
</dbReference>
<reference evidence="5 6" key="1">
    <citation type="journal article" date="2016" name="Nat. Commun.">
        <title>Thousands of microbial genomes shed light on interconnected biogeochemical processes in an aquifer system.</title>
        <authorList>
            <person name="Anantharaman K."/>
            <person name="Brown C.T."/>
            <person name="Hug L.A."/>
            <person name="Sharon I."/>
            <person name="Castelle C.J."/>
            <person name="Probst A.J."/>
            <person name="Thomas B.C."/>
            <person name="Singh A."/>
            <person name="Wilkins M.J."/>
            <person name="Karaoz U."/>
            <person name="Brodie E.L."/>
            <person name="Williams K.H."/>
            <person name="Hubbard S.S."/>
            <person name="Banfield J.F."/>
        </authorList>
    </citation>
    <scope>NUCLEOTIDE SEQUENCE [LARGE SCALE GENOMIC DNA]</scope>
</reference>
<dbReference type="InterPro" id="IPR009003">
    <property type="entry name" value="Peptidase_S1_PA"/>
</dbReference>
<dbReference type="Gene3D" id="2.30.42.10">
    <property type="match status" value="1"/>
</dbReference>
<dbReference type="Gene3D" id="2.40.10.10">
    <property type="entry name" value="Trypsin-like serine proteases"/>
    <property type="match status" value="2"/>
</dbReference>
<evidence type="ECO:0000256" key="2">
    <source>
        <dbReference type="ARBA" id="ARBA00022670"/>
    </source>
</evidence>
<dbReference type="InterPro" id="IPR001940">
    <property type="entry name" value="Peptidase_S1C"/>
</dbReference>
<evidence type="ECO:0000313" key="5">
    <source>
        <dbReference type="EMBL" id="OGZ12250.1"/>
    </source>
</evidence>
<keyword evidence="2" id="KW-0645">Protease</keyword>
<dbReference type="SUPFAM" id="SSF50494">
    <property type="entry name" value="Trypsin-like serine proteases"/>
    <property type="match status" value="1"/>
</dbReference>
<dbReference type="InterPro" id="IPR036034">
    <property type="entry name" value="PDZ_sf"/>
</dbReference>
<dbReference type="PANTHER" id="PTHR43343:SF3">
    <property type="entry name" value="PROTEASE DO-LIKE 8, CHLOROPLASTIC"/>
    <property type="match status" value="1"/>
</dbReference>
<dbReference type="PRINTS" id="PR00834">
    <property type="entry name" value="PROTEASES2C"/>
</dbReference>
<evidence type="ECO:0000313" key="6">
    <source>
        <dbReference type="Proteomes" id="UP000178099"/>
    </source>
</evidence>
<gene>
    <name evidence="5" type="ORF">A3D67_04605</name>
</gene>
<dbReference type="GO" id="GO:0006508">
    <property type="term" value="P:proteolysis"/>
    <property type="evidence" value="ECO:0007669"/>
    <property type="project" value="UniProtKB-KW"/>
</dbReference>
<evidence type="ECO:0000256" key="3">
    <source>
        <dbReference type="ARBA" id="ARBA00022801"/>
    </source>
</evidence>
<accession>A0A1G2DHB4</accession>
<name>A0A1G2DHB4_9BACT</name>
<comment type="caution">
    <text evidence="5">The sequence shown here is derived from an EMBL/GenBank/DDBJ whole genome shotgun (WGS) entry which is preliminary data.</text>
</comment>
<keyword evidence="3" id="KW-0378">Hydrolase</keyword>
<dbReference type="GO" id="GO:0004252">
    <property type="term" value="F:serine-type endopeptidase activity"/>
    <property type="evidence" value="ECO:0007669"/>
    <property type="project" value="InterPro"/>
</dbReference>
<dbReference type="Pfam" id="PF13180">
    <property type="entry name" value="PDZ_2"/>
    <property type="match status" value="1"/>
</dbReference>
<dbReference type="AlphaFoldDB" id="A0A1G2DHB4"/>
<protein>
    <recommendedName>
        <fullName evidence="4">PDZ domain-containing protein</fullName>
    </recommendedName>
</protein>
<sequence length="378" mass="41052">MKKSPVVSIAKKVCPAVVNIVISKDMPKVEGFYKMPYGGQEYIVPKFDKNSLQKVKIGGGSGFVVSADGLVLTNAHVVSDPKAEYTIILDQGEDAKMPIEVLARDPIHDIAILKIKPKGKVKEFPYIELGDSSRLELGEAVLAVGYALGEFRNTVSTGVVSGLSRFIQAQAGMEMGQQVERLRGLIQTDAAINPGNSGGPLVDMDGNAIGINTAVVFGAQSIGFAVPINHAKQDLEELKKHGRIRQPFFGVRHVIIDEMMQKQQKLPVDHGALIMREAYGDDAVVRGSSAEEAGLKEFDIILECDNTKITAENTLQDVVSKHEIGDKIPCKVLREGKEVTLSVKLDEKKIGPKDIEEEAEEALGMDDMQGMFPPQMGM</sequence>
<dbReference type="InterPro" id="IPR043504">
    <property type="entry name" value="Peptidase_S1_PA_chymotrypsin"/>
</dbReference>
<dbReference type="InterPro" id="IPR051201">
    <property type="entry name" value="Chloro_Bact_Ser_Proteases"/>
</dbReference>
<dbReference type="PANTHER" id="PTHR43343">
    <property type="entry name" value="PEPTIDASE S12"/>
    <property type="match status" value="1"/>
</dbReference>
<evidence type="ECO:0000259" key="4">
    <source>
        <dbReference type="Pfam" id="PF13180"/>
    </source>
</evidence>
<dbReference type="EMBL" id="MHLN01000008">
    <property type="protein sequence ID" value="OGZ12250.1"/>
    <property type="molecule type" value="Genomic_DNA"/>
</dbReference>
<feature type="domain" description="PDZ" evidence="4">
    <location>
        <begin position="284"/>
        <end position="345"/>
    </location>
</feature>